<sequence>MKSEKITSTANPKIKELRSLMEKPREREEKGLFVTEGVRETLHCLDAGFVPRAVFHSPEISGDGLGKILSAIKENRHLSAASERLCIFEVSPEVYSRIAYREGTEGIVAEVHAKKPMRLDDLRIDVPKTGKEPLVAVIENVEKPGNIGAILRSAEGCGADALIVCGKGCDIYNPNLIRASIGAVFRIPVVTCTTTEAIDWLKKNGILIYTAQLQDSETYYDTDLSKGCAIVLGSEDKGLGNEWRKAADGHIRIPMLGRLDSLNVSVSAGILLYEALRQRMAR</sequence>
<dbReference type="InterPro" id="IPR029064">
    <property type="entry name" value="Ribosomal_eL30-like_sf"/>
</dbReference>
<gene>
    <name evidence="6" type="ORF">IAB93_05685</name>
</gene>
<dbReference type="InterPro" id="IPR029028">
    <property type="entry name" value="Alpha/beta_knot_MTases"/>
</dbReference>
<keyword evidence="2 6" id="KW-0489">Methyltransferase</keyword>
<feature type="domain" description="tRNA/rRNA methyltransferase SpoU type" evidence="4">
    <location>
        <begin position="134"/>
        <end position="273"/>
    </location>
</feature>
<organism evidence="6 7">
    <name type="scientific">Candidatus Merdivivens pullistercoris</name>
    <dbReference type="NCBI Taxonomy" id="2840873"/>
    <lineage>
        <taxon>Bacteria</taxon>
        <taxon>Pseudomonadati</taxon>
        <taxon>Bacteroidota</taxon>
        <taxon>Bacteroidia</taxon>
        <taxon>Bacteroidales</taxon>
        <taxon>Muribaculaceae</taxon>
        <taxon>Muribaculaceae incertae sedis</taxon>
        <taxon>Candidatus Merdivivens</taxon>
    </lineage>
</organism>
<dbReference type="Gene3D" id="3.40.1280.10">
    <property type="match status" value="1"/>
</dbReference>
<name>A0A9D9I3U5_9BACT</name>
<dbReference type="GO" id="GO:0008173">
    <property type="term" value="F:RNA methyltransferase activity"/>
    <property type="evidence" value="ECO:0007669"/>
    <property type="project" value="InterPro"/>
</dbReference>
<dbReference type="SUPFAM" id="SSF75217">
    <property type="entry name" value="alpha/beta knot"/>
    <property type="match status" value="1"/>
</dbReference>
<dbReference type="Pfam" id="PF22435">
    <property type="entry name" value="MRM3-like_sub_bind"/>
    <property type="match status" value="1"/>
</dbReference>
<comment type="caution">
    <text evidence="6">The sequence shown here is derived from an EMBL/GenBank/DDBJ whole genome shotgun (WGS) entry which is preliminary data.</text>
</comment>
<evidence type="ECO:0000256" key="1">
    <source>
        <dbReference type="ARBA" id="ARBA00007228"/>
    </source>
</evidence>
<dbReference type="SUPFAM" id="SSF55315">
    <property type="entry name" value="L30e-like"/>
    <property type="match status" value="1"/>
</dbReference>
<dbReference type="PANTHER" id="PTHR43191:SF2">
    <property type="entry name" value="RRNA METHYLTRANSFERASE 3, MITOCHONDRIAL"/>
    <property type="match status" value="1"/>
</dbReference>
<evidence type="ECO:0000256" key="3">
    <source>
        <dbReference type="ARBA" id="ARBA00022679"/>
    </source>
</evidence>
<dbReference type="GO" id="GO:0003723">
    <property type="term" value="F:RNA binding"/>
    <property type="evidence" value="ECO:0007669"/>
    <property type="project" value="InterPro"/>
</dbReference>
<dbReference type="Pfam" id="PF00588">
    <property type="entry name" value="SpoU_methylase"/>
    <property type="match status" value="1"/>
</dbReference>
<dbReference type="Gene3D" id="3.30.1330.30">
    <property type="match status" value="1"/>
</dbReference>
<proteinExistence type="inferred from homology"/>
<evidence type="ECO:0000313" key="7">
    <source>
        <dbReference type="Proteomes" id="UP000823597"/>
    </source>
</evidence>
<feature type="domain" description="MRM3-like substrate binding" evidence="5">
    <location>
        <begin position="11"/>
        <end position="109"/>
    </location>
</feature>
<dbReference type="InterPro" id="IPR053888">
    <property type="entry name" value="MRM3-like_sub_bind"/>
</dbReference>
<evidence type="ECO:0000259" key="4">
    <source>
        <dbReference type="Pfam" id="PF00588"/>
    </source>
</evidence>
<keyword evidence="3" id="KW-0808">Transferase</keyword>
<reference evidence="6" key="2">
    <citation type="journal article" date="2021" name="PeerJ">
        <title>Extensive microbial diversity within the chicken gut microbiome revealed by metagenomics and culture.</title>
        <authorList>
            <person name="Gilroy R."/>
            <person name="Ravi A."/>
            <person name="Getino M."/>
            <person name="Pursley I."/>
            <person name="Horton D.L."/>
            <person name="Alikhan N.F."/>
            <person name="Baker D."/>
            <person name="Gharbi K."/>
            <person name="Hall N."/>
            <person name="Watson M."/>
            <person name="Adriaenssens E.M."/>
            <person name="Foster-Nyarko E."/>
            <person name="Jarju S."/>
            <person name="Secka A."/>
            <person name="Antonio M."/>
            <person name="Oren A."/>
            <person name="Chaudhuri R.R."/>
            <person name="La Ragione R."/>
            <person name="Hildebrand F."/>
            <person name="Pallen M.J."/>
        </authorList>
    </citation>
    <scope>NUCLEOTIDE SEQUENCE</scope>
    <source>
        <strain evidence="6">10037</strain>
    </source>
</reference>
<dbReference type="EMBL" id="JADIME010000061">
    <property type="protein sequence ID" value="MBO8465471.1"/>
    <property type="molecule type" value="Genomic_DNA"/>
</dbReference>
<protein>
    <submittedName>
        <fullName evidence="6">RNA methyltransferase</fullName>
    </submittedName>
</protein>
<dbReference type="PANTHER" id="PTHR43191">
    <property type="entry name" value="RRNA METHYLTRANSFERASE 3"/>
    <property type="match status" value="1"/>
</dbReference>
<evidence type="ECO:0000313" key="6">
    <source>
        <dbReference type="EMBL" id="MBO8465471.1"/>
    </source>
</evidence>
<dbReference type="InterPro" id="IPR001537">
    <property type="entry name" value="SpoU_MeTrfase"/>
</dbReference>
<comment type="similarity">
    <text evidence="1">Belongs to the class IV-like SAM-binding methyltransferase superfamily. RNA methyltransferase TrmH family.</text>
</comment>
<dbReference type="GO" id="GO:0032259">
    <property type="term" value="P:methylation"/>
    <property type="evidence" value="ECO:0007669"/>
    <property type="project" value="UniProtKB-KW"/>
</dbReference>
<evidence type="ECO:0000259" key="5">
    <source>
        <dbReference type="Pfam" id="PF22435"/>
    </source>
</evidence>
<dbReference type="InterPro" id="IPR051259">
    <property type="entry name" value="rRNA_Methyltransferase"/>
</dbReference>
<dbReference type="CDD" id="cd18104">
    <property type="entry name" value="SpoU-like_RNA-MTase"/>
    <property type="match status" value="1"/>
</dbReference>
<dbReference type="Proteomes" id="UP000823597">
    <property type="component" value="Unassembled WGS sequence"/>
</dbReference>
<dbReference type="AlphaFoldDB" id="A0A9D9I3U5"/>
<dbReference type="InterPro" id="IPR029026">
    <property type="entry name" value="tRNA_m1G_MTases_N"/>
</dbReference>
<dbReference type="GO" id="GO:0006396">
    <property type="term" value="P:RNA processing"/>
    <property type="evidence" value="ECO:0007669"/>
    <property type="project" value="InterPro"/>
</dbReference>
<evidence type="ECO:0000256" key="2">
    <source>
        <dbReference type="ARBA" id="ARBA00022603"/>
    </source>
</evidence>
<accession>A0A9D9I3U5</accession>
<reference evidence="6" key="1">
    <citation type="submission" date="2020-10" db="EMBL/GenBank/DDBJ databases">
        <authorList>
            <person name="Gilroy R."/>
        </authorList>
    </citation>
    <scope>NUCLEOTIDE SEQUENCE</scope>
    <source>
        <strain evidence="6">10037</strain>
    </source>
</reference>